<dbReference type="Pfam" id="PF08216">
    <property type="entry name" value="CTNNBL"/>
    <property type="match status" value="1"/>
</dbReference>
<dbReference type="InterPro" id="IPR013180">
    <property type="entry name" value="CTNNBL1_N"/>
</dbReference>
<dbReference type="AlphaFoldDB" id="A0A5E4MNK3"/>
<dbReference type="InterPro" id="IPR016024">
    <property type="entry name" value="ARM-type_fold"/>
</dbReference>
<reference evidence="12 13" key="1">
    <citation type="submission" date="2019-08" db="EMBL/GenBank/DDBJ databases">
        <authorList>
            <person name="Alioto T."/>
            <person name="Alioto T."/>
            <person name="Gomez Garrido J."/>
        </authorList>
    </citation>
    <scope>NUCLEOTIDE SEQUENCE [LARGE SCALE GENOMIC DNA]</scope>
</reference>
<comment type="function">
    <text evidence="6">Component of the PRP19-CDC5L complex that forms an integral part of the spliceosome and is required for activating pre-mRNA splicing. Participates in AID/AICDA-mediated somatic hypermutation (SHM) and class-switch recombination (CSR), 2 processes resulting in the production of high-affinity, mutated isotype-switched antibodies.</text>
</comment>
<dbReference type="Proteomes" id="UP000325440">
    <property type="component" value="Unassembled WGS sequence"/>
</dbReference>
<evidence type="ECO:0000256" key="3">
    <source>
        <dbReference type="ARBA" id="ARBA00022737"/>
    </source>
</evidence>
<evidence type="ECO:0000256" key="2">
    <source>
        <dbReference type="ARBA" id="ARBA00022553"/>
    </source>
</evidence>
<dbReference type="PANTHER" id="PTHR14978">
    <property type="entry name" value="BETA-CATENIN-LIKE PROTEIN 1 NUCLEAR ASSOCIATED PROTEIN"/>
    <property type="match status" value="1"/>
</dbReference>
<keyword evidence="13" id="KW-1185">Reference proteome</keyword>
<dbReference type="GO" id="GO:0010467">
    <property type="term" value="P:gene expression"/>
    <property type="evidence" value="ECO:0007669"/>
    <property type="project" value="UniProtKB-ARBA"/>
</dbReference>
<evidence type="ECO:0000256" key="6">
    <source>
        <dbReference type="ARBA" id="ARBA00058456"/>
    </source>
</evidence>
<evidence type="ECO:0000313" key="12">
    <source>
        <dbReference type="EMBL" id="VVC33790.1"/>
    </source>
</evidence>
<feature type="domain" description="Beta-catenin-like protein 1 N-terminal" evidence="11">
    <location>
        <begin position="69"/>
        <end position="181"/>
    </location>
</feature>
<evidence type="ECO:0000256" key="1">
    <source>
        <dbReference type="ARBA" id="ARBA00004123"/>
    </source>
</evidence>
<proteinExistence type="predicted"/>
<keyword evidence="3" id="KW-0677">Repeat</keyword>
<dbReference type="InterPro" id="IPR039678">
    <property type="entry name" value="CTNNBL1"/>
</dbReference>
<evidence type="ECO:0000313" key="13">
    <source>
        <dbReference type="Proteomes" id="UP000325440"/>
    </source>
</evidence>
<evidence type="ECO:0000256" key="4">
    <source>
        <dbReference type="ARBA" id="ARBA00023054"/>
    </source>
</evidence>
<sequence length="572" mass="66291">MDIGELLDYKPANTPKRPLPEEEVNQIQENETDYERQKKLRRLAKARVQQIEKQEQERLKAEQERISEEQRKKQEHQEMVQKLVDENSIGSDIGVLDEPALKRMILLFEKKVLKNQEMRIKFPENPEKFMESEIELHDVITEMRAIATVPDLYRVLVNLKAVSSLLELLAHENTDIAVAVVNLLQELTDTDSLDENEEGTEILIEALLSKQICALLVQNLERMDESVKEEANGVHTTLGIFENIMELRPDIVVDIGKQGLIPWLLKRIKAKIPYDGNKLYCSEILSILLQNNEDNRGLVGEVGGIDILLQQLAYYKRHDPSSPDEQEMMENLFDCLCSCLMDKQNRDRFLRGEGLQLMNLILREKKLSRNGSLKVLNHALSGPQGKDNCNKFVDILGLRTIFPLFMKTPQKNRKKMLSTEEHEEHVVSIIANMLHNCRGTQRQRLMTKFAENDMEKVDRLMELHFKYAEKVEIIDAAIDEMNNDEEDEDEIYLKRLNGGLFTLQLVDYIILEVCNSGPNIKKRVTHILNMRGGTLKTIRQIMREYAGNIGEEGDKEWQEQEQRHILKMVDKL</sequence>
<accession>A0A5E4MNK3</accession>
<evidence type="ECO:0000256" key="10">
    <source>
        <dbReference type="SAM" id="MobiDB-lite"/>
    </source>
</evidence>
<evidence type="ECO:0000256" key="7">
    <source>
        <dbReference type="ARBA" id="ARBA00061776"/>
    </source>
</evidence>
<evidence type="ECO:0000256" key="5">
    <source>
        <dbReference type="ARBA" id="ARBA00023242"/>
    </source>
</evidence>
<dbReference type="OrthoDB" id="1898821at2759"/>
<feature type="region of interest" description="Disordered" evidence="10">
    <location>
        <begin position="1"/>
        <end position="35"/>
    </location>
</feature>
<dbReference type="PANTHER" id="PTHR14978:SF0">
    <property type="entry name" value="BETA-CATENIN-LIKE PROTEIN 1"/>
    <property type="match status" value="1"/>
</dbReference>
<comment type="subunit">
    <text evidence="7">Component of the PRP19-CDC5L splicing complex composed of a core complex comprising a homotetramer of PRPF19, CDC5L, PLRG1 and BCAS2, and at least three less stably associated proteins CTNNBL1, CWC15 and HSPA8. Interacts directly with CWC15 and CDC5L in the complex. Interacts with AICDA; the interaction is important for the antibody diversification activity of AICDA. Interacts with PRPF31 (via its NLS). Interacts (via its N-terminal NLS) with KPNA1 and KPNA2.</text>
</comment>
<evidence type="ECO:0000259" key="11">
    <source>
        <dbReference type="SMART" id="SM01156"/>
    </source>
</evidence>
<dbReference type="GO" id="GO:0005681">
    <property type="term" value="C:spliceosomal complex"/>
    <property type="evidence" value="ECO:0007669"/>
    <property type="project" value="TreeGrafter"/>
</dbReference>
<keyword evidence="5" id="KW-0539">Nucleus</keyword>
<keyword evidence="2" id="KW-0597">Phosphoprotein</keyword>
<evidence type="ECO:0000256" key="8">
    <source>
        <dbReference type="ARBA" id="ARBA00070106"/>
    </source>
</evidence>
<dbReference type="EMBL" id="CABPRJ010000974">
    <property type="protein sequence ID" value="VVC33790.1"/>
    <property type="molecule type" value="Genomic_DNA"/>
</dbReference>
<protein>
    <recommendedName>
        <fullName evidence="8">Beta-catenin-like protein 1</fullName>
    </recommendedName>
    <alternativeName>
        <fullName evidence="9">Nuclear-associated protein</fullName>
    </alternativeName>
</protein>
<dbReference type="SMART" id="SM01156">
    <property type="entry name" value="DUF1716"/>
    <property type="match status" value="1"/>
</dbReference>
<evidence type="ECO:0000256" key="9">
    <source>
        <dbReference type="ARBA" id="ARBA00083862"/>
    </source>
</evidence>
<comment type="subcellular location">
    <subcellularLocation>
        <location evidence="1">Nucleus</location>
    </subcellularLocation>
</comment>
<dbReference type="Gene3D" id="1.25.10.10">
    <property type="entry name" value="Leucine-rich Repeat Variant"/>
    <property type="match status" value="1"/>
</dbReference>
<gene>
    <name evidence="12" type="ORF">CINCED_3A010420</name>
</gene>
<dbReference type="FunFam" id="1.25.10.10:FF:001136">
    <property type="entry name" value="Beta-catenin-like protein 1"/>
    <property type="match status" value="1"/>
</dbReference>
<name>A0A5E4MNK3_9HEMI</name>
<dbReference type="InterPro" id="IPR011989">
    <property type="entry name" value="ARM-like"/>
</dbReference>
<organism evidence="12 13">
    <name type="scientific">Cinara cedri</name>
    <dbReference type="NCBI Taxonomy" id="506608"/>
    <lineage>
        <taxon>Eukaryota</taxon>
        <taxon>Metazoa</taxon>
        <taxon>Ecdysozoa</taxon>
        <taxon>Arthropoda</taxon>
        <taxon>Hexapoda</taxon>
        <taxon>Insecta</taxon>
        <taxon>Pterygota</taxon>
        <taxon>Neoptera</taxon>
        <taxon>Paraneoptera</taxon>
        <taxon>Hemiptera</taxon>
        <taxon>Sternorrhyncha</taxon>
        <taxon>Aphidomorpha</taxon>
        <taxon>Aphidoidea</taxon>
        <taxon>Aphididae</taxon>
        <taxon>Lachninae</taxon>
        <taxon>Cinara</taxon>
    </lineage>
</organism>
<dbReference type="SUPFAM" id="SSF48371">
    <property type="entry name" value="ARM repeat"/>
    <property type="match status" value="1"/>
</dbReference>
<keyword evidence="4" id="KW-0175">Coiled coil</keyword>